<evidence type="ECO:0000256" key="5">
    <source>
        <dbReference type="ARBA" id="ARBA00022832"/>
    </source>
</evidence>
<evidence type="ECO:0000313" key="12">
    <source>
        <dbReference type="EMBL" id="EDQ85417.1"/>
    </source>
</evidence>
<dbReference type="OMA" id="DKMVNFF"/>
<evidence type="ECO:0000256" key="1">
    <source>
        <dbReference type="ARBA" id="ARBA00004141"/>
    </source>
</evidence>
<dbReference type="GO" id="GO:0034625">
    <property type="term" value="P:fatty acid elongation, monounsaturated fatty acid"/>
    <property type="evidence" value="ECO:0000318"/>
    <property type="project" value="GO_Central"/>
</dbReference>
<keyword evidence="7 10" id="KW-0443">Lipid metabolism</keyword>
<dbReference type="InParanoid" id="A9VAQ9"/>
<feature type="transmembrane region" description="Helical" evidence="10">
    <location>
        <begin position="51"/>
        <end position="70"/>
    </location>
</feature>
<dbReference type="STRING" id="81824.A9VAQ9"/>
<comment type="subcellular location">
    <subcellularLocation>
        <location evidence="1">Membrane</location>
        <topology evidence="1">Multi-pass membrane protein</topology>
    </subcellularLocation>
</comment>
<dbReference type="PANTHER" id="PTHR11157:SF126">
    <property type="entry name" value="ELONGATION OF VERY LONG CHAIN FATTY ACIDS PROTEIN"/>
    <property type="match status" value="1"/>
</dbReference>
<keyword evidence="5 10" id="KW-0276">Fatty acid metabolism</keyword>
<dbReference type="Proteomes" id="UP000001357">
    <property type="component" value="Unassembled WGS sequence"/>
</dbReference>
<evidence type="ECO:0000256" key="10">
    <source>
        <dbReference type="RuleBase" id="RU361115"/>
    </source>
</evidence>
<feature type="transmembrane region" description="Helical" evidence="10">
    <location>
        <begin position="222"/>
        <end position="242"/>
    </location>
</feature>
<dbReference type="KEGG" id="mbr:MONBRDRAFT_34287"/>
<evidence type="ECO:0000256" key="9">
    <source>
        <dbReference type="ARBA" id="ARBA00023160"/>
    </source>
</evidence>
<feature type="compositionally biased region" description="Low complexity" evidence="11">
    <location>
        <begin position="263"/>
        <end position="279"/>
    </location>
</feature>
<dbReference type="GO" id="GO:0030148">
    <property type="term" value="P:sphingolipid biosynthetic process"/>
    <property type="evidence" value="ECO:0000318"/>
    <property type="project" value="GO_Central"/>
</dbReference>
<dbReference type="RefSeq" id="XP_001749828.1">
    <property type="nucleotide sequence ID" value="XM_001749776.1"/>
</dbReference>
<dbReference type="GO" id="GO:0019367">
    <property type="term" value="P:fatty acid elongation, saturated fatty acid"/>
    <property type="evidence" value="ECO:0000318"/>
    <property type="project" value="GO_Central"/>
</dbReference>
<sequence length="290" mass="33092">MESQADPRVQDWFLMSSPVPTMALTVLYLAFVFIGRIVMKNRKPFELRGPILVYNAVLVALNAWICFELVDSFIKENMSFKCNGVNTDPNNKNSKRIAVAIWWYYFSKCIEFLDTVFFVLRKKDEQISFLHLFHHSTMFNLWWMGVRWVPGGTSTISAAINSGVHIIMYTYYALAAIPAMRPHLWWKRYLTQVQLTQFFVIFGSTSMALVETRAGRCNFYEWMGWANLLYMILMISLFSLFYTKAYSKGKGKGAKAGRDDKAASSSSAAAATATSTAVKSDARRRIKAST</sequence>
<keyword evidence="3 10" id="KW-0808">Transferase</keyword>
<comment type="similarity">
    <text evidence="10">Belongs to the ELO family.</text>
</comment>
<keyword evidence="2 10" id="KW-0444">Lipid biosynthesis</keyword>
<feature type="region of interest" description="Disordered" evidence="11">
    <location>
        <begin position="249"/>
        <end position="290"/>
    </location>
</feature>
<gene>
    <name evidence="12" type="ORF">MONBRDRAFT_34287</name>
</gene>
<dbReference type="InterPro" id="IPR002076">
    <property type="entry name" value="ELO_fam"/>
</dbReference>
<name>A9VAQ9_MONBE</name>
<dbReference type="GO" id="GO:0034626">
    <property type="term" value="P:fatty acid elongation, polyunsaturated fatty acid"/>
    <property type="evidence" value="ECO:0000318"/>
    <property type="project" value="GO_Central"/>
</dbReference>
<accession>A9VAQ9</accession>
<keyword evidence="9 10" id="KW-0275">Fatty acid biosynthesis</keyword>
<dbReference type="EC" id="2.3.1.-" evidence="10"/>
<dbReference type="GO" id="GO:0042761">
    <property type="term" value="P:very long-chain fatty acid biosynthetic process"/>
    <property type="evidence" value="ECO:0000318"/>
    <property type="project" value="GO_Central"/>
</dbReference>
<feature type="transmembrane region" description="Helical" evidence="10">
    <location>
        <begin position="156"/>
        <end position="177"/>
    </location>
</feature>
<dbReference type="EMBL" id="CH991574">
    <property type="protein sequence ID" value="EDQ85417.1"/>
    <property type="molecule type" value="Genomic_DNA"/>
</dbReference>
<evidence type="ECO:0000256" key="11">
    <source>
        <dbReference type="SAM" id="MobiDB-lite"/>
    </source>
</evidence>
<dbReference type="GO" id="GO:0005789">
    <property type="term" value="C:endoplasmic reticulum membrane"/>
    <property type="evidence" value="ECO:0000318"/>
    <property type="project" value="GO_Central"/>
</dbReference>
<feature type="transmembrane region" description="Helical" evidence="10">
    <location>
        <begin position="189"/>
        <end position="210"/>
    </location>
</feature>
<protein>
    <recommendedName>
        <fullName evidence="10">Elongation of fatty acids protein</fullName>
        <ecNumber evidence="10">2.3.1.-</ecNumber>
    </recommendedName>
</protein>
<feature type="transmembrane region" description="Helical" evidence="10">
    <location>
        <begin position="20"/>
        <end position="39"/>
    </location>
</feature>
<feature type="transmembrane region" description="Helical" evidence="10">
    <location>
        <begin position="127"/>
        <end position="144"/>
    </location>
</feature>
<dbReference type="FunCoup" id="A9VAQ9">
    <property type="interactions" value="425"/>
</dbReference>
<evidence type="ECO:0000256" key="7">
    <source>
        <dbReference type="ARBA" id="ARBA00023098"/>
    </source>
</evidence>
<proteinExistence type="inferred from homology"/>
<dbReference type="PANTHER" id="PTHR11157">
    <property type="entry name" value="FATTY ACID ACYL TRANSFERASE-RELATED"/>
    <property type="match status" value="1"/>
</dbReference>
<evidence type="ECO:0000313" key="13">
    <source>
        <dbReference type="Proteomes" id="UP000001357"/>
    </source>
</evidence>
<evidence type="ECO:0000256" key="2">
    <source>
        <dbReference type="ARBA" id="ARBA00022516"/>
    </source>
</evidence>
<keyword evidence="13" id="KW-1185">Reference proteome</keyword>
<evidence type="ECO:0000256" key="6">
    <source>
        <dbReference type="ARBA" id="ARBA00022989"/>
    </source>
</evidence>
<dbReference type="GeneID" id="5895053"/>
<evidence type="ECO:0000256" key="4">
    <source>
        <dbReference type="ARBA" id="ARBA00022692"/>
    </source>
</evidence>
<organism evidence="12 13">
    <name type="scientific">Monosiga brevicollis</name>
    <name type="common">Choanoflagellate</name>
    <dbReference type="NCBI Taxonomy" id="81824"/>
    <lineage>
        <taxon>Eukaryota</taxon>
        <taxon>Choanoflagellata</taxon>
        <taxon>Craspedida</taxon>
        <taxon>Salpingoecidae</taxon>
        <taxon>Monosiga</taxon>
    </lineage>
</organism>
<comment type="catalytic activity">
    <reaction evidence="10">
        <text>an acyl-CoA + malonyl-CoA + H(+) = a 3-oxoacyl-CoA + CO2 + CoA</text>
        <dbReference type="Rhea" id="RHEA:50252"/>
        <dbReference type="ChEBI" id="CHEBI:15378"/>
        <dbReference type="ChEBI" id="CHEBI:16526"/>
        <dbReference type="ChEBI" id="CHEBI:57287"/>
        <dbReference type="ChEBI" id="CHEBI:57384"/>
        <dbReference type="ChEBI" id="CHEBI:58342"/>
        <dbReference type="ChEBI" id="CHEBI:90726"/>
    </reaction>
    <physiologicalReaction direction="left-to-right" evidence="10">
        <dbReference type="Rhea" id="RHEA:50253"/>
    </physiologicalReaction>
</comment>
<evidence type="ECO:0000256" key="3">
    <source>
        <dbReference type="ARBA" id="ARBA00022679"/>
    </source>
</evidence>
<dbReference type="GO" id="GO:0009922">
    <property type="term" value="F:fatty acid elongase activity"/>
    <property type="evidence" value="ECO:0000318"/>
    <property type="project" value="GO_Central"/>
</dbReference>
<dbReference type="AlphaFoldDB" id="A9VAQ9"/>
<feature type="transmembrane region" description="Helical" evidence="10">
    <location>
        <begin position="101"/>
        <end position="120"/>
    </location>
</feature>
<reference evidence="12 13" key="1">
    <citation type="journal article" date="2008" name="Nature">
        <title>The genome of the choanoflagellate Monosiga brevicollis and the origin of metazoans.</title>
        <authorList>
            <consortium name="JGI Sequencing"/>
            <person name="King N."/>
            <person name="Westbrook M.J."/>
            <person name="Young S.L."/>
            <person name="Kuo A."/>
            <person name="Abedin M."/>
            <person name="Chapman J."/>
            <person name="Fairclough S."/>
            <person name="Hellsten U."/>
            <person name="Isogai Y."/>
            <person name="Letunic I."/>
            <person name="Marr M."/>
            <person name="Pincus D."/>
            <person name="Putnam N."/>
            <person name="Rokas A."/>
            <person name="Wright K.J."/>
            <person name="Zuzow R."/>
            <person name="Dirks W."/>
            <person name="Good M."/>
            <person name="Goodstein D."/>
            <person name="Lemons D."/>
            <person name="Li W."/>
            <person name="Lyons J.B."/>
            <person name="Morris A."/>
            <person name="Nichols S."/>
            <person name="Richter D.J."/>
            <person name="Salamov A."/>
            <person name="Bork P."/>
            <person name="Lim W.A."/>
            <person name="Manning G."/>
            <person name="Miller W.T."/>
            <person name="McGinnis W."/>
            <person name="Shapiro H."/>
            <person name="Tjian R."/>
            <person name="Grigoriev I.V."/>
            <person name="Rokhsar D."/>
        </authorList>
    </citation>
    <scope>NUCLEOTIDE SEQUENCE [LARGE SCALE GENOMIC DNA]</scope>
    <source>
        <strain evidence="13">MX1 / ATCC 50154</strain>
    </source>
</reference>
<dbReference type="Pfam" id="PF01151">
    <property type="entry name" value="ELO"/>
    <property type="match status" value="1"/>
</dbReference>
<keyword evidence="6 10" id="KW-1133">Transmembrane helix</keyword>
<dbReference type="eggNOG" id="KOG3071">
    <property type="taxonomic scope" value="Eukaryota"/>
</dbReference>
<keyword evidence="4 10" id="KW-0812">Transmembrane</keyword>
<evidence type="ECO:0000256" key="8">
    <source>
        <dbReference type="ARBA" id="ARBA00023136"/>
    </source>
</evidence>
<keyword evidence="8 10" id="KW-0472">Membrane</keyword>